<dbReference type="PANTHER" id="PTHR21521">
    <property type="entry name" value="AMUN, ISOFORM A"/>
    <property type="match status" value="1"/>
</dbReference>
<proteinExistence type="predicted"/>
<feature type="region of interest" description="Disordered" evidence="1">
    <location>
        <begin position="231"/>
        <end position="275"/>
    </location>
</feature>
<feature type="region of interest" description="Disordered" evidence="1">
    <location>
        <begin position="296"/>
        <end position="316"/>
    </location>
</feature>
<evidence type="ECO:0000313" key="3">
    <source>
        <dbReference type="Proteomes" id="UP001166286"/>
    </source>
</evidence>
<gene>
    <name evidence="2" type="ORF">JMJ35_006422</name>
</gene>
<dbReference type="EMBL" id="JAFEKC020000014">
    <property type="protein sequence ID" value="KAK0510870.1"/>
    <property type="molecule type" value="Genomic_DNA"/>
</dbReference>
<accession>A0AA39V7S6</accession>
<dbReference type="Proteomes" id="UP001166286">
    <property type="component" value="Unassembled WGS sequence"/>
</dbReference>
<dbReference type="AlphaFoldDB" id="A0AA39V7S6"/>
<sequence length="316" mass="36466">MPLDSFGLGPERSFGQITYLDFQHLCSNYGKANRDTFENLDYFRLSTVPEILQQRKQDGCPFMEKSELQILAEWRRKHDYQHGNTPKELASNSIKTVREISHSAFTIYGNAHHYIDAIKEFQRLPGVSFPIATLLLAEYDPVNIPYFTEGMYRWIREEDARAGTWDRRVDYIFKQYRVLIDRVAQLRGRLKEESGMDVTALDVERVGRQINESAVTRRNKLDNGEDDMLLRAPGTWSSKKQQKKLGTPLSEVEEVPQQSPAPSVPPAKTARKKAETVTPMQVAMLAGSEVVEVPTPTMPKFREEKRRINDGRWRPY</sequence>
<dbReference type="PANTHER" id="PTHR21521:SF0">
    <property type="entry name" value="AMUN, ISOFORM A"/>
    <property type="match status" value="1"/>
</dbReference>
<protein>
    <submittedName>
        <fullName evidence="2">Uncharacterized protein</fullName>
    </submittedName>
</protein>
<comment type="caution">
    <text evidence="2">The sequence shown here is derived from an EMBL/GenBank/DDBJ whole genome shotgun (WGS) entry which is preliminary data.</text>
</comment>
<feature type="compositionally biased region" description="Basic and acidic residues" evidence="1">
    <location>
        <begin position="300"/>
        <end position="316"/>
    </location>
</feature>
<reference evidence="2" key="1">
    <citation type="submission" date="2023-03" db="EMBL/GenBank/DDBJ databases">
        <title>Complete genome of Cladonia borealis.</title>
        <authorList>
            <person name="Park H."/>
        </authorList>
    </citation>
    <scope>NUCLEOTIDE SEQUENCE</scope>
    <source>
        <strain evidence="2">ANT050790</strain>
    </source>
</reference>
<name>A0AA39V7S6_9LECA</name>
<organism evidence="2 3">
    <name type="scientific">Cladonia borealis</name>
    <dbReference type="NCBI Taxonomy" id="184061"/>
    <lineage>
        <taxon>Eukaryota</taxon>
        <taxon>Fungi</taxon>
        <taxon>Dikarya</taxon>
        <taxon>Ascomycota</taxon>
        <taxon>Pezizomycotina</taxon>
        <taxon>Lecanoromycetes</taxon>
        <taxon>OSLEUM clade</taxon>
        <taxon>Lecanoromycetidae</taxon>
        <taxon>Lecanorales</taxon>
        <taxon>Lecanorineae</taxon>
        <taxon>Cladoniaceae</taxon>
        <taxon>Cladonia</taxon>
    </lineage>
</organism>
<keyword evidence="3" id="KW-1185">Reference proteome</keyword>
<evidence type="ECO:0000313" key="2">
    <source>
        <dbReference type="EMBL" id="KAK0510870.1"/>
    </source>
</evidence>
<evidence type="ECO:0000256" key="1">
    <source>
        <dbReference type="SAM" id="MobiDB-lite"/>
    </source>
</evidence>